<dbReference type="PANTHER" id="PTHR23502:SF156">
    <property type="entry name" value="TRANSPORTER, PUTATIVE (AFU_ORTHOLOGUE AFUA_5G00420)-RELATED"/>
    <property type="match status" value="1"/>
</dbReference>
<sequence>MTTLGQNLATIFIGRFFAGLFGVAPIAVLGGIITDCWNALYRGVALAFCICLVFAGPTFGPIVGGFIVENTSWRWTMWVVVIAGLALGFVAVFTYPESYPPKVLQIRAKSIRRKMDNPTIVSPLDLEGLSLEKVFQLYLVRPWVLFFTEPILVSLTFYQAFIYGLMYVCYQSYPIAFMEVRGWSQGFASLALIGIIVGVVMGTATVVIYNQLYFKRKVQANDGKFEPEARLPLMIFGGCLVPTGLFWYAWTSDPSIPWPSEVCAGILVGWGMYTIFIQCFSYIIDCYTDMANSAMAANGAVRSVFGAVFPLFANYMYHNLGVDWASSLVGFLALVMVPVPIIFYYYGARIRARSKKARSSAQSLPFSSGTTQNIAPFLGICNAEFNHCACLSVLYLLLERLRMKSQLIAPDDLYLIRDSLEKLTAVIYCEKCPQRYFSIIQNAVILGVVCLCIAESYARILEAIDREEARASRTGEQKLVNIFMIAGGLLSGQGDPESSYPFSAEMSPAEWKVLMRRLVKAEVLGIEGRRDKCFLALIEQLDERQRRWHETPPAPDCPPGYRSTCRFPDRIPTCLKLIDDARKLVDLLDI</sequence>
<feature type="domain" description="Major facilitator superfamily (MFS) profile" evidence="6">
    <location>
        <begin position="1"/>
        <end position="351"/>
    </location>
</feature>
<feature type="transmembrane region" description="Helical" evidence="5">
    <location>
        <begin position="324"/>
        <end position="346"/>
    </location>
</feature>
<evidence type="ECO:0000256" key="4">
    <source>
        <dbReference type="ARBA" id="ARBA00023136"/>
    </source>
</evidence>
<feature type="transmembrane region" description="Helical" evidence="5">
    <location>
        <begin position="186"/>
        <end position="210"/>
    </location>
</feature>
<dbReference type="VEuPathDB" id="FungiDB:M747DRAFT_289003"/>
<name>A0A370BI61_ASPNG</name>
<dbReference type="InterPro" id="IPR020846">
    <property type="entry name" value="MFS_dom"/>
</dbReference>
<dbReference type="AlphaFoldDB" id="A0A370BI61"/>
<dbReference type="CDD" id="cd17323">
    <property type="entry name" value="MFS_Tpo1_MDR_like"/>
    <property type="match status" value="1"/>
</dbReference>
<protein>
    <submittedName>
        <fullName evidence="7">MFS general substrate transporter</fullName>
    </submittedName>
</protein>
<dbReference type="Pfam" id="PF07690">
    <property type="entry name" value="MFS_1"/>
    <property type="match status" value="1"/>
</dbReference>
<evidence type="ECO:0000256" key="1">
    <source>
        <dbReference type="ARBA" id="ARBA00004141"/>
    </source>
</evidence>
<comment type="subcellular location">
    <subcellularLocation>
        <location evidence="1">Membrane</location>
        <topology evidence="1">Multi-pass membrane protein</topology>
    </subcellularLocation>
</comment>
<dbReference type="GO" id="GO:0022857">
    <property type="term" value="F:transmembrane transporter activity"/>
    <property type="evidence" value="ECO:0007669"/>
    <property type="project" value="InterPro"/>
</dbReference>
<feature type="transmembrane region" description="Helical" evidence="5">
    <location>
        <begin position="270"/>
        <end position="288"/>
    </location>
</feature>
<dbReference type="InterPro" id="IPR036259">
    <property type="entry name" value="MFS_trans_sf"/>
</dbReference>
<dbReference type="SUPFAM" id="SSF103473">
    <property type="entry name" value="MFS general substrate transporter"/>
    <property type="match status" value="1"/>
</dbReference>
<organism evidence="7 8">
    <name type="scientific">Aspergillus niger ATCC 13496</name>
    <dbReference type="NCBI Taxonomy" id="1353008"/>
    <lineage>
        <taxon>Eukaryota</taxon>
        <taxon>Fungi</taxon>
        <taxon>Dikarya</taxon>
        <taxon>Ascomycota</taxon>
        <taxon>Pezizomycotina</taxon>
        <taxon>Eurotiomycetes</taxon>
        <taxon>Eurotiomycetidae</taxon>
        <taxon>Eurotiales</taxon>
        <taxon>Aspergillaceae</taxon>
        <taxon>Aspergillus</taxon>
        <taxon>Aspergillus subgen. Circumdati</taxon>
    </lineage>
</organism>
<feature type="transmembrane region" description="Helical" evidence="5">
    <location>
        <begin position="40"/>
        <end position="63"/>
    </location>
</feature>
<dbReference type="GO" id="GO:0005886">
    <property type="term" value="C:plasma membrane"/>
    <property type="evidence" value="ECO:0007669"/>
    <property type="project" value="TreeGrafter"/>
</dbReference>
<evidence type="ECO:0000256" key="5">
    <source>
        <dbReference type="SAM" id="Phobius"/>
    </source>
</evidence>
<dbReference type="PANTHER" id="PTHR23502">
    <property type="entry name" value="MAJOR FACILITATOR SUPERFAMILY"/>
    <property type="match status" value="1"/>
</dbReference>
<dbReference type="InterPro" id="IPR011701">
    <property type="entry name" value="MFS"/>
</dbReference>
<feature type="transmembrane region" description="Helical" evidence="5">
    <location>
        <begin position="143"/>
        <end position="166"/>
    </location>
</feature>
<keyword evidence="2 5" id="KW-0812">Transmembrane</keyword>
<dbReference type="EMBL" id="KZ851952">
    <property type="protein sequence ID" value="RDH15157.1"/>
    <property type="molecule type" value="Genomic_DNA"/>
</dbReference>
<evidence type="ECO:0000259" key="6">
    <source>
        <dbReference type="PROSITE" id="PS50850"/>
    </source>
</evidence>
<keyword evidence="3 5" id="KW-1133">Transmembrane helix</keyword>
<evidence type="ECO:0000256" key="2">
    <source>
        <dbReference type="ARBA" id="ARBA00022692"/>
    </source>
</evidence>
<proteinExistence type="predicted"/>
<reference evidence="7 8" key="1">
    <citation type="submission" date="2018-07" db="EMBL/GenBank/DDBJ databases">
        <title>Section-level genome sequencing of Aspergillus section Nigri to investigate inter- and intra-species variation.</title>
        <authorList>
            <consortium name="DOE Joint Genome Institute"/>
            <person name="Vesth T.C."/>
            <person name="Nybo J.L."/>
            <person name="Theobald S."/>
            <person name="Frisvad J.C."/>
            <person name="Larsen T.O."/>
            <person name="Nielsen K.F."/>
            <person name="Hoof J.B."/>
            <person name="Brandl J."/>
            <person name="Salamov A."/>
            <person name="Riley R."/>
            <person name="Gladden J.M."/>
            <person name="Phatale P."/>
            <person name="Nielsen M.T."/>
            <person name="Lyhne E.K."/>
            <person name="Kogle M.E."/>
            <person name="Strasser K."/>
            <person name="McDonnell E."/>
            <person name="Barry K."/>
            <person name="Clum A."/>
            <person name="Chen C."/>
            <person name="Nolan M."/>
            <person name="Sandor L."/>
            <person name="Kuo A."/>
            <person name="Lipzen A."/>
            <person name="Hainaut M."/>
            <person name="Drula E."/>
            <person name="Tsang A."/>
            <person name="Magnuson J.K."/>
            <person name="Henrissat B."/>
            <person name="Wiebenga A."/>
            <person name="Simmons B.A."/>
            <person name="Makela M.R."/>
            <person name="De vries R.P."/>
            <person name="Grigoriev I.V."/>
            <person name="Mortensen U.H."/>
            <person name="Baker S.E."/>
            <person name="Andersen M.R."/>
        </authorList>
    </citation>
    <scope>NUCLEOTIDE SEQUENCE [LARGE SCALE GENOMIC DNA]</scope>
    <source>
        <strain evidence="7 8">ATCC 13496</strain>
    </source>
</reference>
<keyword evidence="4 5" id="KW-0472">Membrane</keyword>
<dbReference type="PROSITE" id="PS50850">
    <property type="entry name" value="MFS"/>
    <property type="match status" value="1"/>
</dbReference>
<feature type="transmembrane region" description="Helical" evidence="5">
    <location>
        <begin position="231"/>
        <end position="250"/>
    </location>
</feature>
<gene>
    <name evidence="7" type="ORF">M747DRAFT_289003</name>
</gene>
<evidence type="ECO:0000256" key="3">
    <source>
        <dbReference type="ARBA" id="ARBA00022989"/>
    </source>
</evidence>
<dbReference type="Proteomes" id="UP000253845">
    <property type="component" value="Unassembled WGS sequence"/>
</dbReference>
<feature type="transmembrane region" description="Helical" evidence="5">
    <location>
        <begin position="12"/>
        <end position="33"/>
    </location>
</feature>
<accession>A0A370BI61</accession>
<dbReference type="Gene3D" id="1.20.1250.20">
    <property type="entry name" value="MFS general substrate transporter like domains"/>
    <property type="match status" value="1"/>
</dbReference>
<evidence type="ECO:0000313" key="7">
    <source>
        <dbReference type="EMBL" id="RDH15157.1"/>
    </source>
</evidence>
<feature type="transmembrane region" description="Helical" evidence="5">
    <location>
        <begin position="75"/>
        <end position="95"/>
    </location>
</feature>
<evidence type="ECO:0000313" key="8">
    <source>
        <dbReference type="Proteomes" id="UP000253845"/>
    </source>
</evidence>